<reference evidence="3" key="1">
    <citation type="journal article" date="2013" name="Nat. Genet.">
        <title>The Capsella rubella genome and the genomic consequences of rapid mating system evolution.</title>
        <authorList>
            <person name="Slotte T."/>
            <person name="Hazzouri K.M."/>
            <person name="Agren J.A."/>
            <person name="Koenig D."/>
            <person name="Maumus F."/>
            <person name="Guo Y.L."/>
            <person name="Steige K."/>
            <person name="Platts A.E."/>
            <person name="Escobar J.S."/>
            <person name="Newman L.K."/>
            <person name="Wang W."/>
            <person name="Mandakova T."/>
            <person name="Vello E."/>
            <person name="Smith L.M."/>
            <person name="Henz S.R."/>
            <person name="Steffen J."/>
            <person name="Takuno S."/>
            <person name="Brandvain Y."/>
            <person name="Coop G."/>
            <person name="Andolfatto P."/>
            <person name="Hu T.T."/>
            <person name="Blanchette M."/>
            <person name="Clark R.M."/>
            <person name="Quesneville H."/>
            <person name="Nordborg M."/>
            <person name="Gaut B.S."/>
            <person name="Lysak M.A."/>
            <person name="Jenkins J."/>
            <person name="Grimwood J."/>
            <person name="Chapman J."/>
            <person name="Prochnik S."/>
            <person name="Shu S."/>
            <person name="Rokhsar D."/>
            <person name="Schmutz J."/>
            <person name="Weigel D."/>
            <person name="Wright S.I."/>
        </authorList>
    </citation>
    <scope>NUCLEOTIDE SEQUENCE [LARGE SCALE GENOMIC DNA]</scope>
    <source>
        <strain evidence="3">cv. Monte Gargano</strain>
    </source>
</reference>
<feature type="compositionally biased region" description="Acidic residues" evidence="1">
    <location>
        <begin position="163"/>
        <end position="172"/>
    </location>
</feature>
<evidence type="ECO:0000256" key="1">
    <source>
        <dbReference type="SAM" id="MobiDB-lite"/>
    </source>
</evidence>
<evidence type="ECO:0000313" key="3">
    <source>
        <dbReference type="Proteomes" id="UP000029121"/>
    </source>
</evidence>
<dbReference type="EMBL" id="KB870812">
    <property type="protein sequence ID" value="EOA15261.1"/>
    <property type="molecule type" value="Genomic_DNA"/>
</dbReference>
<evidence type="ECO:0000313" key="2">
    <source>
        <dbReference type="EMBL" id="EOA15261.1"/>
    </source>
</evidence>
<dbReference type="KEGG" id="crb:17875562"/>
<dbReference type="Proteomes" id="UP000029121">
    <property type="component" value="Unassembled WGS sequence"/>
</dbReference>
<organism evidence="2 3">
    <name type="scientific">Capsella rubella</name>
    <dbReference type="NCBI Taxonomy" id="81985"/>
    <lineage>
        <taxon>Eukaryota</taxon>
        <taxon>Viridiplantae</taxon>
        <taxon>Streptophyta</taxon>
        <taxon>Embryophyta</taxon>
        <taxon>Tracheophyta</taxon>
        <taxon>Spermatophyta</taxon>
        <taxon>Magnoliopsida</taxon>
        <taxon>eudicotyledons</taxon>
        <taxon>Gunneridae</taxon>
        <taxon>Pentapetalae</taxon>
        <taxon>rosids</taxon>
        <taxon>malvids</taxon>
        <taxon>Brassicales</taxon>
        <taxon>Brassicaceae</taxon>
        <taxon>Camelineae</taxon>
        <taxon>Capsella</taxon>
    </lineage>
</organism>
<gene>
    <name evidence="2" type="ORF">CARUB_v10028660mg</name>
</gene>
<feature type="region of interest" description="Disordered" evidence="1">
    <location>
        <begin position="159"/>
        <end position="179"/>
    </location>
</feature>
<dbReference type="AlphaFoldDB" id="R0F1T4"/>
<name>R0F1T4_9BRAS</name>
<proteinExistence type="predicted"/>
<keyword evidence="3" id="KW-1185">Reference proteome</keyword>
<protein>
    <submittedName>
        <fullName evidence="2">Uncharacterized protein</fullName>
    </submittedName>
</protein>
<sequence length="258" mass="29140">MEKITKEERRSSRCLPSFRSIYRSKSKSKKEAAAAKTKVEAEVIIAKHEEMMKIENCWEGGKSPVEYGSNISEDLLGEEVTDEETEEEVEVSFICKEEDRELQMVMVVVEDNKSNSSNENSSLLDKEVITGEGSMEMADDKCDKVLAIHEILKVVENEKVEKGEEESTDEQGSDNVDGIQEPIIPIPIKQAITPPIYVPSQPPSHQYFPYRHPNMYQNSCGRTRSKKDGFHKVKTFDLIGVIKSSDKGSNQLLGPDFF</sequence>
<dbReference type="OrthoDB" id="1104135at2759"/>
<accession>R0F1T4</accession>